<accession>A0ABQ2V8T7</accession>
<feature type="transmembrane region" description="Helical" evidence="1">
    <location>
        <begin position="33"/>
        <end position="53"/>
    </location>
</feature>
<evidence type="ECO:0000313" key="2">
    <source>
        <dbReference type="EMBL" id="GGU69199.1"/>
    </source>
</evidence>
<name>A0ABQ2V8T7_9PSEU</name>
<dbReference type="Proteomes" id="UP000649573">
    <property type="component" value="Unassembled WGS sequence"/>
</dbReference>
<comment type="caution">
    <text evidence="2">The sequence shown here is derived from an EMBL/GenBank/DDBJ whole genome shotgun (WGS) entry which is preliminary data.</text>
</comment>
<gene>
    <name evidence="2" type="ORF">GCM10010178_71230</name>
</gene>
<protein>
    <recommendedName>
        <fullName evidence="4">Pentapeptide repeat-containing protein</fullName>
    </recommendedName>
</protein>
<evidence type="ECO:0000256" key="1">
    <source>
        <dbReference type="SAM" id="Phobius"/>
    </source>
</evidence>
<reference evidence="3" key="1">
    <citation type="journal article" date="2019" name="Int. J. Syst. Evol. Microbiol.">
        <title>The Global Catalogue of Microorganisms (GCM) 10K type strain sequencing project: providing services to taxonomists for standard genome sequencing and annotation.</title>
        <authorList>
            <consortium name="The Broad Institute Genomics Platform"/>
            <consortium name="The Broad Institute Genome Sequencing Center for Infectious Disease"/>
            <person name="Wu L."/>
            <person name="Ma J."/>
        </authorList>
    </citation>
    <scope>NUCLEOTIDE SEQUENCE [LARGE SCALE GENOMIC DNA]</scope>
    <source>
        <strain evidence="3">JCM 3296</strain>
    </source>
</reference>
<keyword evidence="1" id="KW-0812">Transmembrane</keyword>
<keyword evidence="3" id="KW-1185">Reference proteome</keyword>
<keyword evidence="1" id="KW-1133">Transmembrane helix</keyword>
<dbReference type="EMBL" id="BMRE01000045">
    <property type="protein sequence ID" value="GGU69199.1"/>
    <property type="molecule type" value="Genomic_DNA"/>
</dbReference>
<keyword evidence="1" id="KW-0472">Membrane</keyword>
<sequence length="360" mass="40225">MKWQWLMAVLAAAVVTAATAVLLQVFKAPPIEIVKTAGVAGGAVVALHALWLNDRKHWLESEKVADERFARSVELLGNEADQVRVGAMHSLVWLANSTPRYKQTVIDVLCAYLRRPFRHPSWEKNAADPDTVFVDVEPEVQQEQQVRRTAQRLLRDLLSWGKDKKEYYDLDLTGAALEYFRLDGRRIHRFTARRAQFYGITTLHEIEVKKPTLFSGATFHGRLDLARAKLHGGIAFTEVTFGPKEVDLRDAEVGTFLALAEAPPAQQRGPLTVLPGTAFRTPREGWLLTGSTEAAGPRLEDHVQQNTGGSANGVAADHDRFRDGDVYVAAEREKTDAFRLVGEGLRDERNPETEPDEVQK</sequence>
<evidence type="ECO:0000313" key="3">
    <source>
        <dbReference type="Proteomes" id="UP000649573"/>
    </source>
</evidence>
<proteinExistence type="predicted"/>
<organism evidence="2 3">
    <name type="scientific">Lentzea flava</name>
    <dbReference type="NCBI Taxonomy" id="103732"/>
    <lineage>
        <taxon>Bacteria</taxon>
        <taxon>Bacillati</taxon>
        <taxon>Actinomycetota</taxon>
        <taxon>Actinomycetes</taxon>
        <taxon>Pseudonocardiales</taxon>
        <taxon>Pseudonocardiaceae</taxon>
        <taxon>Lentzea</taxon>
    </lineage>
</organism>
<evidence type="ECO:0008006" key="4">
    <source>
        <dbReference type="Google" id="ProtNLM"/>
    </source>
</evidence>